<feature type="transmembrane region" description="Helical" evidence="1">
    <location>
        <begin position="12"/>
        <end position="33"/>
    </location>
</feature>
<gene>
    <name evidence="2" type="ORF">BKA16_001421</name>
</gene>
<dbReference type="GO" id="GO:0016787">
    <property type="term" value="F:hydrolase activity"/>
    <property type="evidence" value="ECO:0007669"/>
    <property type="project" value="UniProtKB-KW"/>
</dbReference>
<sequence length="330" mass="35097">MHSDPHRHRRRIYWRTTLVTIVVALIATLAPGLSPADAAARIVGVKRISAQVDLVSVYSPSMRRVVRNHVLHPAGAPSGLGSFYMLPGAGGAEDGISWFNNGGARQFFAGKRVNVVLPIGGKFSMWTDWNVPDPVLGRNRWQTYINRELPPVIDAAYSTSGAKALSGVSMTAGPALDLVEQSPSQWRAVAAYSGCPGASDPLGLVANTAIVTRGGGNVANMWGAPGGPQWRRHDAVLNADKLRGKAIYLSAGSGVAGPVDGSVLRNGSGFIGGNVMERVALSCTTNMSNRLNSLRIPHRFVHRPDGVHTWGLFRADLGNSWPMIARAIGA</sequence>
<dbReference type="InterPro" id="IPR000801">
    <property type="entry name" value="Esterase-like"/>
</dbReference>
<dbReference type="Pfam" id="PF00756">
    <property type="entry name" value="Esterase"/>
    <property type="match status" value="1"/>
</dbReference>
<comment type="caution">
    <text evidence="2">The sequence shown here is derived from an EMBL/GenBank/DDBJ whole genome shotgun (WGS) entry which is preliminary data.</text>
</comment>
<keyword evidence="1" id="KW-1133">Transmembrane helix</keyword>
<dbReference type="EMBL" id="JACIFP010000001">
    <property type="protein sequence ID" value="MBB4134869.1"/>
    <property type="molecule type" value="Genomic_DNA"/>
</dbReference>
<keyword evidence="3" id="KW-1185">Reference proteome</keyword>
<keyword evidence="1" id="KW-0812">Transmembrane</keyword>
<keyword evidence="2" id="KW-0378">Hydrolase</keyword>
<reference evidence="2 3" key="1">
    <citation type="submission" date="2020-08" db="EMBL/GenBank/DDBJ databases">
        <title>Sequencing the genomes of 1000 actinobacteria strains.</title>
        <authorList>
            <person name="Klenk H.-P."/>
        </authorList>
    </citation>
    <scope>NUCLEOTIDE SEQUENCE [LARGE SCALE GENOMIC DNA]</scope>
    <source>
        <strain evidence="2 3">DSM 45298</strain>
    </source>
</reference>
<accession>A0A840F0N0</accession>
<protein>
    <submittedName>
        <fullName evidence="2">S-formylglutathione hydrolase FrmB</fullName>
    </submittedName>
</protein>
<name>A0A840F0N0_9ACTN</name>
<dbReference type="Proteomes" id="UP000551501">
    <property type="component" value="Unassembled WGS sequence"/>
</dbReference>
<dbReference type="Gene3D" id="3.40.50.1820">
    <property type="entry name" value="alpha/beta hydrolase"/>
    <property type="match status" value="1"/>
</dbReference>
<dbReference type="RefSeq" id="WP_183369983.1">
    <property type="nucleotide sequence ID" value="NZ_BAABHL010000037.1"/>
</dbReference>
<evidence type="ECO:0000313" key="2">
    <source>
        <dbReference type="EMBL" id="MBB4134869.1"/>
    </source>
</evidence>
<evidence type="ECO:0000256" key="1">
    <source>
        <dbReference type="SAM" id="Phobius"/>
    </source>
</evidence>
<dbReference type="AlphaFoldDB" id="A0A840F0N0"/>
<organism evidence="2 3">
    <name type="scientific">Gordonia humi</name>
    <dbReference type="NCBI Taxonomy" id="686429"/>
    <lineage>
        <taxon>Bacteria</taxon>
        <taxon>Bacillati</taxon>
        <taxon>Actinomycetota</taxon>
        <taxon>Actinomycetes</taxon>
        <taxon>Mycobacteriales</taxon>
        <taxon>Gordoniaceae</taxon>
        <taxon>Gordonia</taxon>
    </lineage>
</organism>
<keyword evidence="1" id="KW-0472">Membrane</keyword>
<dbReference type="InterPro" id="IPR029058">
    <property type="entry name" value="AB_hydrolase_fold"/>
</dbReference>
<dbReference type="SUPFAM" id="SSF53474">
    <property type="entry name" value="alpha/beta-Hydrolases"/>
    <property type="match status" value="1"/>
</dbReference>
<evidence type="ECO:0000313" key="3">
    <source>
        <dbReference type="Proteomes" id="UP000551501"/>
    </source>
</evidence>
<proteinExistence type="predicted"/>